<evidence type="ECO:0000256" key="4">
    <source>
        <dbReference type="ARBA" id="ARBA00005975"/>
    </source>
</evidence>
<feature type="region of interest" description="Disordered" evidence="8">
    <location>
        <begin position="1"/>
        <end position="31"/>
    </location>
</feature>
<dbReference type="GO" id="GO:0008270">
    <property type="term" value="F:zinc ion binding"/>
    <property type="evidence" value="ECO:0007669"/>
    <property type="project" value="TreeGrafter"/>
</dbReference>
<dbReference type="Proteomes" id="UP000050795">
    <property type="component" value="Unassembled WGS sequence"/>
</dbReference>
<name>A0AA85K764_TRIRE</name>
<dbReference type="InterPro" id="IPR037519">
    <property type="entry name" value="LITAF_fam"/>
</dbReference>
<keyword evidence="6" id="KW-0862">Zinc</keyword>
<evidence type="ECO:0000256" key="1">
    <source>
        <dbReference type="ARBA" id="ARBA00004414"/>
    </source>
</evidence>
<dbReference type="WBParaSite" id="TREG1_6690.1">
    <property type="protein sequence ID" value="TREG1_6690.1"/>
    <property type="gene ID" value="TREG1_6690"/>
</dbReference>
<dbReference type="InterPro" id="IPR006629">
    <property type="entry name" value="LITAF"/>
</dbReference>
<keyword evidence="7 9" id="KW-0472">Membrane</keyword>
<evidence type="ECO:0000256" key="5">
    <source>
        <dbReference type="ARBA" id="ARBA00022723"/>
    </source>
</evidence>
<dbReference type="AlphaFoldDB" id="A0AA85K764"/>
<comment type="similarity">
    <text evidence="4">Belongs to the CDIP1/LITAF family.</text>
</comment>
<evidence type="ECO:0000256" key="2">
    <source>
        <dbReference type="ARBA" id="ARBA00004481"/>
    </source>
</evidence>
<dbReference type="SMART" id="SM00714">
    <property type="entry name" value="LITAF"/>
    <property type="match status" value="1"/>
</dbReference>
<dbReference type="PANTHER" id="PTHR23292">
    <property type="entry name" value="LIPOPOLYSACCHARIDE-INDUCED TUMOR NECROSIS FACTOR-ALPHA FACTOR"/>
    <property type="match status" value="1"/>
</dbReference>
<keyword evidence="5" id="KW-0479">Metal-binding</keyword>
<evidence type="ECO:0000256" key="8">
    <source>
        <dbReference type="SAM" id="MobiDB-lite"/>
    </source>
</evidence>
<dbReference type="GO" id="GO:0098560">
    <property type="term" value="C:cytoplasmic side of late endosome membrane"/>
    <property type="evidence" value="ECO:0007669"/>
    <property type="project" value="TreeGrafter"/>
</dbReference>
<keyword evidence="11" id="KW-1185">Reference proteome</keyword>
<feature type="domain" description="LITAF" evidence="10">
    <location>
        <begin position="39"/>
        <end position="123"/>
    </location>
</feature>
<sequence>MSAIGEEDDMQKMPPPYPVETTMPVPDDEKGSVIEQQPASHCGNVPVFIPGPDAEHIVCPYCGKDVTTRVQYRVGLLTWMGCTGIVLFGGIFGCCLIPFCVDACKDVDHYCPVCNHYLGIYRRC</sequence>
<protein>
    <recommendedName>
        <fullName evidence="10">LITAF domain-containing protein</fullName>
    </recommendedName>
</protein>
<dbReference type="GO" id="GO:0098574">
    <property type="term" value="C:cytoplasmic side of lysosomal membrane"/>
    <property type="evidence" value="ECO:0007669"/>
    <property type="project" value="TreeGrafter"/>
</dbReference>
<evidence type="ECO:0000256" key="9">
    <source>
        <dbReference type="SAM" id="Phobius"/>
    </source>
</evidence>
<proteinExistence type="inferred from homology"/>
<comment type="subcellular location">
    <subcellularLocation>
        <location evidence="2">Endosome membrane</location>
        <topology evidence="2">Peripheral membrane protein</topology>
    </subcellularLocation>
    <subcellularLocation>
        <location evidence="1">Late endosome membrane</location>
    </subcellularLocation>
    <subcellularLocation>
        <location evidence="3">Lysosome membrane</location>
        <topology evidence="3">Peripheral membrane protein</topology>
        <orientation evidence="3">Cytoplasmic side</orientation>
    </subcellularLocation>
</comment>
<organism evidence="11 12">
    <name type="scientific">Trichobilharzia regenti</name>
    <name type="common">Nasal bird schistosome</name>
    <dbReference type="NCBI Taxonomy" id="157069"/>
    <lineage>
        <taxon>Eukaryota</taxon>
        <taxon>Metazoa</taxon>
        <taxon>Spiralia</taxon>
        <taxon>Lophotrochozoa</taxon>
        <taxon>Platyhelminthes</taxon>
        <taxon>Trematoda</taxon>
        <taxon>Digenea</taxon>
        <taxon>Strigeidida</taxon>
        <taxon>Schistosomatoidea</taxon>
        <taxon>Schistosomatidae</taxon>
        <taxon>Trichobilharzia</taxon>
    </lineage>
</organism>
<evidence type="ECO:0000313" key="11">
    <source>
        <dbReference type="Proteomes" id="UP000050795"/>
    </source>
</evidence>
<accession>A0AA85K764</accession>
<evidence type="ECO:0000313" key="12">
    <source>
        <dbReference type="WBParaSite" id="TREG1_6690.1"/>
    </source>
</evidence>
<feature type="transmembrane region" description="Helical" evidence="9">
    <location>
        <begin position="74"/>
        <end position="99"/>
    </location>
</feature>
<reference evidence="12" key="2">
    <citation type="submission" date="2023-11" db="UniProtKB">
        <authorList>
            <consortium name="WormBaseParasite"/>
        </authorList>
    </citation>
    <scope>IDENTIFICATION</scope>
</reference>
<dbReference type="PROSITE" id="PS51837">
    <property type="entry name" value="LITAF"/>
    <property type="match status" value="1"/>
</dbReference>
<reference evidence="11" key="1">
    <citation type="submission" date="2022-06" db="EMBL/GenBank/DDBJ databases">
        <authorList>
            <person name="Berger JAMES D."/>
            <person name="Berger JAMES D."/>
        </authorList>
    </citation>
    <scope>NUCLEOTIDE SEQUENCE [LARGE SCALE GENOMIC DNA]</scope>
</reference>
<keyword evidence="9" id="KW-1133">Transmembrane helix</keyword>
<evidence type="ECO:0000256" key="7">
    <source>
        <dbReference type="ARBA" id="ARBA00023136"/>
    </source>
</evidence>
<dbReference type="PANTHER" id="PTHR23292:SF45">
    <property type="entry name" value="LIPOPOLYSACCHARIDE-INDUCED TUMOR NECROSIS FACTOR-ALPHA FACTOR HOMOLOG"/>
    <property type="match status" value="1"/>
</dbReference>
<evidence type="ECO:0000256" key="6">
    <source>
        <dbReference type="ARBA" id="ARBA00022833"/>
    </source>
</evidence>
<evidence type="ECO:0000259" key="10">
    <source>
        <dbReference type="PROSITE" id="PS51837"/>
    </source>
</evidence>
<dbReference type="GO" id="GO:0005634">
    <property type="term" value="C:nucleus"/>
    <property type="evidence" value="ECO:0007669"/>
    <property type="project" value="TreeGrafter"/>
</dbReference>
<evidence type="ECO:0000256" key="3">
    <source>
        <dbReference type="ARBA" id="ARBA00004630"/>
    </source>
</evidence>
<dbReference type="Pfam" id="PF10601">
    <property type="entry name" value="zf-LITAF-like"/>
    <property type="match status" value="1"/>
</dbReference>
<keyword evidence="9" id="KW-0812">Transmembrane</keyword>